<dbReference type="RefSeq" id="WP_011780226.1">
    <property type="nucleotide sequence ID" value="NZ_CP070380.1"/>
</dbReference>
<evidence type="ECO:0000313" key="7">
    <source>
        <dbReference type="Proteomes" id="UP001172687"/>
    </source>
</evidence>
<reference evidence="6" key="1">
    <citation type="submission" date="2023-07" db="EMBL/GenBank/DDBJ databases">
        <title>Degradation of tert-butanol by M. austroafricanum TBA100.</title>
        <authorList>
            <person name="Helbich S."/>
            <person name="Vainshtein Y."/>
        </authorList>
    </citation>
    <scope>NUCLEOTIDE SEQUENCE</scope>
    <source>
        <strain evidence="6">TBA100</strain>
    </source>
</reference>
<keyword evidence="7" id="KW-1185">Reference proteome</keyword>
<name>A0ABT8HDQ3_MYCAO</name>
<keyword evidence="2" id="KW-0732">Signal</keyword>
<sequence length="144" mass="14696">MKTRVPRHFVAALIGGGAVLGVAGCSTPEPALGGTTATVTIDGSDTGGAHAVRCRQNGWSWYIDTTEKDNGFTAVLSTGGDVTAESVDFRGVGGFTGSFWADNIGDAEVTGRDGSYTITGKADGTFAGKPSEAVTAEFRIQANC</sequence>
<organism evidence="6 7">
    <name type="scientific">Mycolicibacterium austroafricanum</name>
    <name type="common">Mycobacterium austroafricanum</name>
    <dbReference type="NCBI Taxonomy" id="39687"/>
    <lineage>
        <taxon>Bacteria</taxon>
        <taxon>Bacillati</taxon>
        <taxon>Actinomycetota</taxon>
        <taxon>Actinomycetes</taxon>
        <taxon>Mycobacteriales</taxon>
        <taxon>Mycobacteriaceae</taxon>
        <taxon>Mycolicibacterium</taxon>
    </lineage>
</organism>
<keyword evidence="1" id="KW-1003">Cell membrane</keyword>
<accession>A0ABT8HDQ3</accession>
<protein>
    <submittedName>
        <fullName evidence="6">Lipoprotein LpqH</fullName>
    </submittedName>
</protein>
<keyword evidence="3" id="KW-0472">Membrane</keyword>
<dbReference type="Pfam" id="PF05481">
    <property type="entry name" value="Myco_19_kDa"/>
    <property type="match status" value="1"/>
</dbReference>
<keyword evidence="5 6" id="KW-0449">Lipoprotein</keyword>
<evidence type="ECO:0000256" key="2">
    <source>
        <dbReference type="ARBA" id="ARBA00022729"/>
    </source>
</evidence>
<dbReference type="InterPro" id="IPR008691">
    <property type="entry name" value="LpqH"/>
</dbReference>
<dbReference type="PROSITE" id="PS51257">
    <property type="entry name" value="PROKAR_LIPOPROTEIN"/>
    <property type="match status" value="1"/>
</dbReference>
<proteinExistence type="predicted"/>
<evidence type="ECO:0000256" key="4">
    <source>
        <dbReference type="ARBA" id="ARBA00023139"/>
    </source>
</evidence>
<keyword evidence="4" id="KW-0564">Palmitate</keyword>
<evidence type="ECO:0000256" key="5">
    <source>
        <dbReference type="ARBA" id="ARBA00023288"/>
    </source>
</evidence>
<comment type="caution">
    <text evidence="6">The sequence shown here is derived from an EMBL/GenBank/DDBJ whole genome shotgun (WGS) entry which is preliminary data.</text>
</comment>
<dbReference type="Proteomes" id="UP001172687">
    <property type="component" value="Unassembled WGS sequence"/>
</dbReference>
<dbReference type="EMBL" id="JAUHTC010000046">
    <property type="protein sequence ID" value="MDN4518839.1"/>
    <property type="molecule type" value="Genomic_DNA"/>
</dbReference>
<evidence type="ECO:0000313" key="6">
    <source>
        <dbReference type="EMBL" id="MDN4518839.1"/>
    </source>
</evidence>
<evidence type="ECO:0000256" key="3">
    <source>
        <dbReference type="ARBA" id="ARBA00023136"/>
    </source>
</evidence>
<evidence type="ECO:0000256" key="1">
    <source>
        <dbReference type="ARBA" id="ARBA00022475"/>
    </source>
</evidence>
<gene>
    <name evidence="6" type="ORF">QYF68_13510</name>
</gene>